<keyword evidence="1" id="KW-0472">Membrane</keyword>
<sequence length="184" mass="20548">MPALHHWLLLCYIECFFFWLILFAVLVVRRSGVARPAKLLRWAEDGGWGGDSEGKVRRAAAGGAETFGGSEGGNGHVLGLRRKRNERRCQSRSGELCFRRRPIVKAPFVPCLSLSVSADRFLLVDAGRQDYLLFRTRPRRREDWVSAGAAHVADPFFPVCPPSFSPRTASMRAENSQATTSNID</sequence>
<keyword evidence="3" id="KW-1185">Reference proteome</keyword>
<dbReference type="EMBL" id="CM016560">
    <property type="protein sequence ID" value="TKV93147.1"/>
    <property type="molecule type" value="Genomic_DNA"/>
</dbReference>
<protein>
    <submittedName>
        <fullName evidence="2">Uncharacterized protein</fullName>
    </submittedName>
</protein>
<dbReference type="Gramene" id="TKV93147">
    <property type="protein sequence ID" value="TKV93147"/>
    <property type="gene ID" value="SEVIR_9G206600v2"/>
</dbReference>
<keyword evidence="1" id="KW-1133">Transmembrane helix</keyword>
<dbReference type="Proteomes" id="UP000298652">
    <property type="component" value="Chromosome 9"/>
</dbReference>
<keyword evidence="1" id="KW-0812">Transmembrane</keyword>
<organism evidence="2 3">
    <name type="scientific">Setaria viridis</name>
    <name type="common">Green bristlegrass</name>
    <name type="synonym">Setaria italica subsp. viridis</name>
    <dbReference type="NCBI Taxonomy" id="4556"/>
    <lineage>
        <taxon>Eukaryota</taxon>
        <taxon>Viridiplantae</taxon>
        <taxon>Streptophyta</taxon>
        <taxon>Embryophyta</taxon>
        <taxon>Tracheophyta</taxon>
        <taxon>Spermatophyta</taxon>
        <taxon>Magnoliopsida</taxon>
        <taxon>Liliopsida</taxon>
        <taxon>Poales</taxon>
        <taxon>Poaceae</taxon>
        <taxon>PACMAD clade</taxon>
        <taxon>Panicoideae</taxon>
        <taxon>Panicodae</taxon>
        <taxon>Paniceae</taxon>
        <taxon>Cenchrinae</taxon>
        <taxon>Setaria</taxon>
    </lineage>
</organism>
<name>A0A4U6SW12_SETVI</name>
<feature type="transmembrane region" description="Helical" evidence="1">
    <location>
        <begin position="6"/>
        <end position="28"/>
    </location>
</feature>
<proteinExistence type="predicted"/>
<gene>
    <name evidence="2" type="ORF">SEVIR_9G206600v2</name>
</gene>
<evidence type="ECO:0000256" key="1">
    <source>
        <dbReference type="SAM" id="Phobius"/>
    </source>
</evidence>
<dbReference type="AlphaFoldDB" id="A0A4U6SW12"/>
<accession>A0A4U6SW12</accession>
<evidence type="ECO:0000313" key="2">
    <source>
        <dbReference type="EMBL" id="TKV93147.1"/>
    </source>
</evidence>
<reference evidence="2" key="1">
    <citation type="submission" date="2019-03" db="EMBL/GenBank/DDBJ databases">
        <title>WGS assembly of Setaria viridis.</title>
        <authorList>
            <person name="Huang P."/>
            <person name="Jenkins J."/>
            <person name="Grimwood J."/>
            <person name="Barry K."/>
            <person name="Healey A."/>
            <person name="Mamidi S."/>
            <person name="Sreedasyam A."/>
            <person name="Shu S."/>
            <person name="Feldman M."/>
            <person name="Wu J."/>
            <person name="Yu Y."/>
            <person name="Chen C."/>
            <person name="Johnson J."/>
            <person name="Rokhsar D."/>
            <person name="Baxter I."/>
            <person name="Schmutz J."/>
            <person name="Brutnell T."/>
            <person name="Kellogg E."/>
        </authorList>
    </citation>
    <scope>NUCLEOTIDE SEQUENCE [LARGE SCALE GENOMIC DNA]</scope>
</reference>
<evidence type="ECO:0000313" key="3">
    <source>
        <dbReference type="Proteomes" id="UP000298652"/>
    </source>
</evidence>